<feature type="compositionally biased region" description="Basic residues" evidence="1">
    <location>
        <begin position="79"/>
        <end position="94"/>
    </location>
</feature>
<proteinExistence type="predicted"/>
<feature type="region of interest" description="Disordered" evidence="1">
    <location>
        <begin position="67"/>
        <end position="94"/>
    </location>
</feature>
<comment type="caution">
    <text evidence="2">The sequence shown here is derived from an EMBL/GenBank/DDBJ whole genome shotgun (WGS) entry which is preliminary data.</text>
</comment>
<dbReference type="EMBL" id="RWHX01000037">
    <property type="protein sequence ID" value="RSK77716.1"/>
    <property type="molecule type" value="Genomic_DNA"/>
</dbReference>
<evidence type="ECO:0000313" key="2">
    <source>
        <dbReference type="EMBL" id="RSK77716.1"/>
    </source>
</evidence>
<keyword evidence="3" id="KW-1185">Reference proteome</keyword>
<accession>A0ABX9ZLV6</accession>
<reference evidence="2 3" key="1">
    <citation type="submission" date="2018-12" db="EMBL/GenBank/DDBJ databases">
        <title>Whole genome sequence of a Pandoraea apista isolate from a patient with cystic fibrosis.</title>
        <authorList>
            <person name="Kenna D.T."/>
            <person name="Turton J.F."/>
        </authorList>
    </citation>
    <scope>NUCLEOTIDE SEQUENCE [LARGE SCALE GENOMIC DNA]</scope>
    <source>
        <strain evidence="2 3">Pa13324</strain>
    </source>
</reference>
<dbReference type="Proteomes" id="UP000270216">
    <property type="component" value="Unassembled WGS sequence"/>
</dbReference>
<gene>
    <name evidence="2" type="ORF">EJE83_18265</name>
</gene>
<organism evidence="2 3">
    <name type="scientific">Pandoraea apista</name>
    <dbReference type="NCBI Taxonomy" id="93218"/>
    <lineage>
        <taxon>Bacteria</taxon>
        <taxon>Pseudomonadati</taxon>
        <taxon>Pseudomonadota</taxon>
        <taxon>Betaproteobacteria</taxon>
        <taxon>Burkholderiales</taxon>
        <taxon>Burkholderiaceae</taxon>
        <taxon>Pandoraea</taxon>
    </lineage>
</organism>
<sequence length="94" mass="10053">MEKLLVAIQGTPARKGGMSLGGEVDGRACARGRKNNQRGEPHRSLEGLDCLGMLAGNASEHAISVRQTQASVARESALRRHRLPQKKRAPRGGS</sequence>
<name>A0ABX9ZLV6_9BURK</name>
<evidence type="ECO:0000313" key="3">
    <source>
        <dbReference type="Proteomes" id="UP000270216"/>
    </source>
</evidence>
<evidence type="ECO:0000256" key="1">
    <source>
        <dbReference type="SAM" id="MobiDB-lite"/>
    </source>
</evidence>
<protein>
    <submittedName>
        <fullName evidence="2">Uncharacterized protein</fullName>
    </submittedName>
</protein>
<dbReference type="RefSeq" id="WP_124988535.1">
    <property type="nucleotide sequence ID" value="NZ_PYYA01000022.1"/>
</dbReference>